<evidence type="ECO:0000313" key="2">
    <source>
        <dbReference type="EMBL" id="WEW56683.1"/>
    </source>
</evidence>
<gene>
    <name evidence="2" type="ORF">PRK78_002131</name>
</gene>
<sequence>MELKADKGGDKQAEAVDNPFNITNKTIVIDDGPIIRTEVAQVEEAVNDASGGDHTADESSKVVEDPVEEPVEEFMAHNEGKSDKSVGRDTQSPSDSESKDEFPSIFKKNFTPVKCSSFRPISRNFEAPIFMKKPFGTVPINPSSNKSSTPSCPTKLPRGVCPTPKLLQQFNNPENKVEILVVTYNTCLLDVNIHQAYSELVMLESVINANTILQTMGCIIDMAKMIFGDLQDELTILLDLEKFDPEHEDELSDENVNPHSTLMQLRPDLDNKETRMMRLIP</sequence>
<dbReference type="Proteomes" id="UP001219355">
    <property type="component" value="Chromosome 1"/>
</dbReference>
<reference evidence="2" key="1">
    <citation type="submission" date="2023-03" db="EMBL/GenBank/DDBJ databases">
        <title>Emydomyces testavorans Genome Sequence.</title>
        <authorList>
            <person name="Hoyer L."/>
        </authorList>
    </citation>
    <scope>NUCLEOTIDE SEQUENCE</scope>
    <source>
        <strain evidence="2">16-2883</strain>
    </source>
</reference>
<organism evidence="2 3">
    <name type="scientific">Emydomyces testavorans</name>
    <dbReference type="NCBI Taxonomy" id="2070801"/>
    <lineage>
        <taxon>Eukaryota</taxon>
        <taxon>Fungi</taxon>
        <taxon>Dikarya</taxon>
        <taxon>Ascomycota</taxon>
        <taxon>Pezizomycotina</taxon>
        <taxon>Eurotiomycetes</taxon>
        <taxon>Eurotiomycetidae</taxon>
        <taxon>Onygenales</taxon>
        <taxon>Nannizziopsiaceae</taxon>
        <taxon>Emydomyces</taxon>
    </lineage>
</organism>
<feature type="compositionally biased region" description="Basic and acidic residues" evidence="1">
    <location>
        <begin position="54"/>
        <end position="64"/>
    </location>
</feature>
<evidence type="ECO:0000256" key="1">
    <source>
        <dbReference type="SAM" id="MobiDB-lite"/>
    </source>
</evidence>
<evidence type="ECO:0000313" key="3">
    <source>
        <dbReference type="Proteomes" id="UP001219355"/>
    </source>
</evidence>
<keyword evidence="3" id="KW-1185">Reference proteome</keyword>
<dbReference type="AlphaFoldDB" id="A0AAF0IHB6"/>
<name>A0AAF0IHB6_9EURO</name>
<feature type="region of interest" description="Disordered" evidence="1">
    <location>
        <begin position="44"/>
        <end position="103"/>
    </location>
</feature>
<proteinExistence type="predicted"/>
<feature type="compositionally biased region" description="Polar residues" evidence="1">
    <location>
        <begin position="254"/>
        <end position="263"/>
    </location>
</feature>
<accession>A0AAF0IHB6</accession>
<protein>
    <submittedName>
        <fullName evidence="2">Uncharacterized protein</fullName>
    </submittedName>
</protein>
<feature type="compositionally biased region" description="Basic and acidic residues" evidence="1">
    <location>
        <begin position="74"/>
        <end position="87"/>
    </location>
</feature>
<dbReference type="EMBL" id="CP120627">
    <property type="protein sequence ID" value="WEW56683.1"/>
    <property type="molecule type" value="Genomic_DNA"/>
</dbReference>
<feature type="region of interest" description="Disordered" evidence="1">
    <location>
        <begin position="248"/>
        <end position="267"/>
    </location>
</feature>